<sequence length="428" mass="46476">MKLNSWNLLFFLLFVCESLSAQINVVANIQNANVGSASWIKLGTLSLPQGGYNASIKINSGTGYNARLDQMGVTEIYIRTSNSSITQNGFAFSAYAYRTGYTKAINAIKILPNASGTAATAYDIYIYNNLYIGGSLYEVTAGTGSWTRVEAASTDPGANAYNVPFNYKILNDISVDTTLYVTTATSRVGVGAPTPGAKLHVSTDEVAIARFNKSSIPVTDGVFTIGNATNNQSHYIPSLIGRSYCPTRPHGMVIIAEADDIVPPANDNLGAALVLDGRSKNTSRLNNNNVLAVHSYGTPLLMVKANGALCINTIDPKGYMLAVNGSGIFTKVVVKNSSNWPDYVFDKNYQLPSIQELENYINKNNRLPDIPSANDIASKGLDLAEMQKLQMQKIEELTLYMIQLNKQIAAQQQIIQQQQELLDKLQAK</sequence>
<dbReference type="EMBL" id="FNRL01000004">
    <property type="protein sequence ID" value="SEA24262.1"/>
    <property type="molecule type" value="Genomic_DNA"/>
</dbReference>
<dbReference type="OrthoDB" id="743457at2"/>
<keyword evidence="2" id="KW-0732">Signal</keyword>
<evidence type="ECO:0000256" key="1">
    <source>
        <dbReference type="SAM" id="Coils"/>
    </source>
</evidence>
<dbReference type="Proteomes" id="UP000199656">
    <property type="component" value="Unassembled WGS sequence"/>
</dbReference>
<organism evidence="3 4">
    <name type="scientific">Chitinophaga terrae</name>
    <name type="common">ex Kim and Jung 2007</name>
    <dbReference type="NCBI Taxonomy" id="408074"/>
    <lineage>
        <taxon>Bacteria</taxon>
        <taxon>Pseudomonadati</taxon>
        <taxon>Bacteroidota</taxon>
        <taxon>Chitinophagia</taxon>
        <taxon>Chitinophagales</taxon>
        <taxon>Chitinophagaceae</taxon>
        <taxon>Chitinophaga</taxon>
    </lineage>
</organism>
<dbReference type="STRING" id="408074.SAMN05660909_01275"/>
<evidence type="ECO:0000313" key="4">
    <source>
        <dbReference type="Proteomes" id="UP000199656"/>
    </source>
</evidence>
<feature type="chain" id="PRO_5011439242" evidence="2">
    <location>
        <begin position="22"/>
        <end position="428"/>
    </location>
</feature>
<feature type="coiled-coil region" evidence="1">
    <location>
        <begin position="401"/>
        <end position="428"/>
    </location>
</feature>
<keyword evidence="4" id="KW-1185">Reference proteome</keyword>
<reference evidence="4" key="1">
    <citation type="submission" date="2016-10" db="EMBL/GenBank/DDBJ databases">
        <authorList>
            <person name="Varghese N."/>
            <person name="Submissions S."/>
        </authorList>
    </citation>
    <scope>NUCLEOTIDE SEQUENCE [LARGE SCALE GENOMIC DNA]</scope>
    <source>
        <strain evidence="4">DSM 23920</strain>
    </source>
</reference>
<gene>
    <name evidence="3" type="ORF">SAMN05660909_01275</name>
</gene>
<feature type="signal peptide" evidence="2">
    <location>
        <begin position="1"/>
        <end position="21"/>
    </location>
</feature>
<accession>A0A1H3ZM37</accession>
<evidence type="ECO:0000313" key="3">
    <source>
        <dbReference type="EMBL" id="SEA24262.1"/>
    </source>
</evidence>
<evidence type="ECO:0000256" key="2">
    <source>
        <dbReference type="SAM" id="SignalP"/>
    </source>
</evidence>
<keyword evidence="1" id="KW-0175">Coiled coil</keyword>
<protein>
    <submittedName>
        <fullName evidence="3">Uncharacterized protein</fullName>
    </submittedName>
</protein>
<dbReference type="RefSeq" id="WP_089759795.1">
    <property type="nucleotide sequence ID" value="NZ_BKAT01000005.1"/>
</dbReference>
<name>A0A1H3ZM37_9BACT</name>
<proteinExistence type="predicted"/>
<dbReference type="AlphaFoldDB" id="A0A1H3ZM37"/>